<proteinExistence type="predicted"/>
<feature type="region of interest" description="Disordered" evidence="2">
    <location>
        <begin position="84"/>
        <end position="112"/>
    </location>
</feature>
<dbReference type="PANTHER" id="PTHR43194:SF2">
    <property type="entry name" value="PEROXISOMAL MEMBRANE PROTEIN LPX1"/>
    <property type="match status" value="1"/>
</dbReference>
<dbReference type="EMBL" id="HBGD01003496">
    <property type="protein sequence ID" value="CAD9079651.1"/>
    <property type="molecule type" value="Transcribed_RNA"/>
</dbReference>
<accession>A0A7S1KNW5</accession>
<sequence>MTLSHNLTKRVTLPLSLSASSKPATIQLAFTQYTINPPPSPQKPKNLLSSPNAHPHTLWLLHGSYQTRHTYDDFLDLFLGSTEQHNENSRDGNTRDEENEQHNQHQNASARFSPQLRDLIAMDLRGHGQSAYASSYEPKYIAHDLYQFRREKYRRELEELLRAQEDNKGNTSHTTVDSKSIDALPQAIVMGMSLGGLSTLDHWIRYGTSLGGIIVDITPDNGRQRNEGMIALQGMKKSSLDEWVAWAREFNPHRSEESLKKRLQYSVGPNENGEWVWRTDPKFGLLFEKDTSDPHYWNWMWDELKKLRPSTDQTQVLIVRGGRSNVTKPEEVDKLVKIMNEGADREWVRSIEIENAGHSVQGDAPVEFYNAVCDHLRRIYSSRQKL</sequence>
<evidence type="ECO:0000256" key="1">
    <source>
        <dbReference type="SAM" id="Coils"/>
    </source>
</evidence>
<evidence type="ECO:0000259" key="3">
    <source>
        <dbReference type="Pfam" id="PF12697"/>
    </source>
</evidence>
<gene>
    <name evidence="4" type="ORF">PCOS0759_LOCUS2891</name>
</gene>
<evidence type="ECO:0000256" key="2">
    <source>
        <dbReference type="SAM" id="MobiDB-lite"/>
    </source>
</evidence>
<name>A0A7S1KNW5_9EUKA</name>
<dbReference type="SUPFAM" id="SSF53474">
    <property type="entry name" value="alpha/beta-Hydrolases"/>
    <property type="match status" value="1"/>
</dbReference>
<dbReference type="AlphaFoldDB" id="A0A7S1KNW5"/>
<reference evidence="4" key="1">
    <citation type="submission" date="2021-01" db="EMBL/GenBank/DDBJ databases">
        <authorList>
            <person name="Corre E."/>
            <person name="Pelletier E."/>
            <person name="Niang G."/>
            <person name="Scheremetjew M."/>
            <person name="Finn R."/>
            <person name="Kale V."/>
            <person name="Holt S."/>
            <person name="Cochrane G."/>
            <person name="Meng A."/>
            <person name="Brown T."/>
            <person name="Cohen L."/>
        </authorList>
    </citation>
    <scope>NUCLEOTIDE SEQUENCE</scope>
    <source>
        <strain evidence="4">WS</strain>
    </source>
</reference>
<organism evidence="4">
    <name type="scientific">Percolomonas cosmopolitus</name>
    <dbReference type="NCBI Taxonomy" id="63605"/>
    <lineage>
        <taxon>Eukaryota</taxon>
        <taxon>Discoba</taxon>
        <taxon>Heterolobosea</taxon>
        <taxon>Tetramitia</taxon>
        <taxon>Eutetramitia</taxon>
        <taxon>Percolomonadidae</taxon>
        <taxon>Percolomonas</taxon>
    </lineage>
</organism>
<protein>
    <recommendedName>
        <fullName evidence="3">AB hydrolase-1 domain-containing protein</fullName>
    </recommendedName>
</protein>
<keyword evidence="1" id="KW-0175">Coiled coil</keyword>
<dbReference type="PANTHER" id="PTHR43194">
    <property type="entry name" value="HYDROLASE ALPHA/BETA FOLD FAMILY"/>
    <property type="match status" value="1"/>
</dbReference>
<evidence type="ECO:0000313" key="4">
    <source>
        <dbReference type="EMBL" id="CAD9079651.1"/>
    </source>
</evidence>
<dbReference type="Gene3D" id="3.40.50.1820">
    <property type="entry name" value="alpha/beta hydrolase"/>
    <property type="match status" value="1"/>
</dbReference>
<dbReference type="InterPro" id="IPR029058">
    <property type="entry name" value="AB_hydrolase_fold"/>
</dbReference>
<dbReference type="InterPro" id="IPR050228">
    <property type="entry name" value="Carboxylesterase_BioH"/>
</dbReference>
<dbReference type="InterPro" id="IPR000073">
    <property type="entry name" value="AB_hydrolase_1"/>
</dbReference>
<feature type="compositionally biased region" description="Basic and acidic residues" evidence="2">
    <location>
        <begin position="84"/>
        <end position="103"/>
    </location>
</feature>
<dbReference type="Pfam" id="PF12697">
    <property type="entry name" value="Abhydrolase_6"/>
    <property type="match status" value="1"/>
</dbReference>
<feature type="domain" description="AB hydrolase-1" evidence="3">
    <location>
        <begin position="117"/>
        <end position="369"/>
    </location>
</feature>
<feature type="coiled-coil region" evidence="1">
    <location>
        <begin position="143"/>
        <end position="170"/>
    </location>
</feature>